<evidence type="ECO:0000313" key="2">
    <source>
        <dbReference type="Proteomes" id="UP000799118"/>
    </source>
</evidence>
<accession>A0A6A4I0F3</accession>
<organism evidence="1 2">
    <name type="scientific">Gymnopus androsaceus JB14</name>
    <dbReference type="NCBI Taxonomy" id="1447944"/>
    <lineage>
        <taxon>Eukaryota</taxon>
        <taxon>Fungi</taxon>
        <taxon>Dikarya</taxon>
        <taxon>Basidiomycota</taxon>
        <taxon>Agaricomycotina</taxon>
        <taxon>Agaricomycetes</taxon>
        <taxon>Agaricomycetidae</taxon>
        <taxon>Agaricales</taxon>
        <taxon>Marasmiineae</taxon>
        <taxon>Omphalotaceae</taxon>
        <taxon>Gymnopus</taxon>
    </lineage>
</organism>
<evidence type="ECO:0000313" key="1">
    <source>
        <dbReference type="EMBL" id="KAE9404229.1"/>
    </source>
</evidence>
<protein>
    <submittedName>
        <fullName evidence="1">Uncharacterized protein</fullName>
    </submittedName>
</protein>
<reference evidence="1" key="1">
    <citation type="journal article" date="2019" name="Environ. Microbiol.">
        <title>Fungal ecological strategies reflected in gene transcription - a case study of two litter decomposers.</title>
        <authorList>
            <person name="Barbi F."/>
            <person name="Kohler A."/>
            <person name="Barry K."/>
            <person name="Baskaran P."/>
            <person name="Daum C."/>
            <person name="Fauchery L."/>
            <person name="Ihrmark K."/>
            <person name="Kuo A."/>
            <person name="LaButti K."/>
            <person name="Lipzen A."/>
            <person name="Morin E."/>
            <person name="Grigoriev I.V."/>
            <person name="Henrissat B."/>
            <person name="Lindahl B."/>
            <person name="Martin F."/>
        </authorList>
    </citation>
    <scope>NUCLEOTIDE SEQUENCE</scope>
    <source>
        <strain evidence="1">JB14</strain>
    </source>
</reference>
<dbReference type="Proteomes" id="UP000799118">
    <property type="component" value="Unassembled WGS sequence"/>
</dbReference>
<sequence>MESPNRRRSASFNSLVMKTVVPDAIISPTIAHRKDYCSSSHTNASSMLNQNVPKTPRSYTQFTYEPSYSQMLVHSGLLQHVRHRHISENRALATWLSLMIIKGKLVLDDPGIVLDELELLHGLTYHLTKSFQVLNPPTAVVLVAFLYFCRIFPKEVRYSGNPDDECSIALARLFLLCLRLAAQWFEDQCEFFDFRGRRFQWFEYLGLTKVVFRNADIQTLLLLDHNLCVSNVSYAHWLSHLLSSLPEYLGNYPEERCAISQLIHAIRPTLTAAFLHADRLQCPGLPFNKEWRPPLCFSAGEFEERGTDLVDCVTFGLAIPLPVAQVGGHR</sequence>
<name>A0A6A4I0F3_9AGAR</name>
<dbReference type="OrthoDB" id="2834198at2759"/>
<gene>
    <name evidence="1" type="ORF">BT96DRAFT_1016442</name>
</gene>
<dbReference type="Gene3D" id="1.10.472.10">
    <property type="entry name" value="Cyclin-like"/>
    <property type="match status" value="1"/>
</dbReference>
<dbReference type="AlphaFoldDB" id="A0A6A4I0F3"/>
<dbReference type="EMBL" id="ML769418">
    <property type="protein sequence ID" value="KAE9404229.1"/>
    <property type="molecule type" value="Genomic_DNA"/>
</dbReference>
<proteinExistence type="predicted"/>
<keyword evidence="2" id="KW-1185">Reference proteome</keyword>